<protein>
    <recommendedName>
        <fullName evidence="3">F-box domain-containing protein</fullName>
    </recommendedName>
</protein>
<dbReference type="EMBL" id="PKPP01002316">
    <property type="protein sequence ID" value="PWA76078.1"/>
    <property type="molecule type" value="Genomic_DNA"/>
</dbReference>
<dbReference type="AlphaFoldDB" id="A0A2U1NRI0"/>
<dbReference type="InterPro" id="IPR036047">
    <property type="entry name" value="F-box-like_dom_sf"/>
</dbReference>
<proteinExistence type="predicted"/>
<keyword evidence="2" id="KW-1185">Reference proteome</keyword>
<comment type="caution">
    <text evidence="1">The sequence shown here is derived from an EMBL/GenBank/DDBJ whole genome shotgun (WGS) entry which is preliminary data.</text>
</comment>
<sequence>MVSFSKLPLDMVIMIISFLTLEDAIRLCLMQKEWFQLRLWNQCSSSELGVAPILPRLDKKQNKEDHHDCVKHERKTLHHGITNGSSNLDDDLEPLWVAASQPSQPFSAQASEGSS</sequence>
<evidence type="ECO:0000313" key="2">
    <source>
        <dbReference type="Proteomes" id="UP000245207"/>
    </source>
</evidence>
<evidence type="ECO:0008006" key="3">
    <source>
        <dbReference type="Google" id="ProtNLM"/>
    </source>
</evidence>
<name>A0A2U1NRI0_ARTAN</name>
<reference evidence="1 2" key="1">
    <citation type="journal article" date="2018" name="Mol. Plant">
        <title>The genome of Artemisia annua provides insight into the evolution of Asteraceae family and artemisinin biosynthesis.</title>
        <authorList>
            <person name="Shen Q."/>
            <person name="Zhang L."/>
            <person name="Liao Z."/>
            <person name="Wang S."/>
            <person name="Yan T."/>
            <person name="Shi P."/>
            <person name="Liu M."/>
            <person name="Fu X."/>
            <person name="Pan Q."/>
            <person name="Wang Y."/>
            <person name="Lv Z."/>
            <person name="Lu X."/>
            <person name="Zhang F."/>
            <person name="Jiang W."/>
            <person name="Ma Y."/>
            <person name="Chen M."/>
            <person name="Hao X."/>
            <person name="Li L."/>
            <person name="Tang Y."/>
            <person name="Lv G."/>
            <person name="Zhou Y."/>
            <person name="Sun X."/>
            <person name="Brodelius P.E."/>
            <person name="Rose J.K.C."/>
            <person name="Tang K."/>
        </authorList>
    </citation>
    <scope>NUCLEOTIDE SEQUENCE [LARGE SCALE GENOMIC DNA]</scope>
    <source>
        <strain evidence="2">cv. Huhao1</strain>
        <tissue evidence="1">Leaf</tissue>
    </source>
</reference>
<gene>
    <name evidence="1" type="ORF">CTI12_AA130130</name>
</gene>
<evidence type="ECO:0000313" key="1">
    <source>
        <dbReference type="EMBL" id="PWA76078.1"/>
    </source>
</evidence>
<accession>A0A2U1NRI0</accession>
<dbReference type="SUPFAM" id="SSF81383">
    <property type="entry name" value="F-box domain"/>
    <property type="match status" value="1"/>
</dbReference>
<dbReference type="Proteomes" id="UP000245207">
    <property type="component" value="Unassembled WGS sequence"/>
</dbReference>
<organism evidence="1 2">
    <name type="scientific">Artemisia annua</name>
    <name type="common">Sweet wormwood</name>
    <dbReference type="NCBI Taxonomy" id="35608"/>
    <lineage>
        <taxon>Eukaryota</taxon>
        <taxon>Viridiplantae</taxon>
        <taxon>Streptophyta</taxon>
        <taxon>Embryophyta</taxon>
        <taxon>Tracheophyta</taxon>
        <taxon>Spermatophyta</taxon>
        <taxon>Magnoliopsida</taxon>
        <taxon>eudicotyledons</taxon>
        <taxon>Gunneridae</taxon>
        <taxon>Pentapetalae</taxon>
        <taxon>asterids</taxon>
        <taxon>campanulids</taxon>
        <taxon>Asterales</taxon>
        <taxon>Asteraceae</taxon>
        <taxon>Asteroideae</taxon>
        <taxon>Anthemideae</taxon>
        <taxon>Artemisiinae</taxon>
        <taxon>Artemisia</taxon>
    </lineage>
</organism>